<reference evidence="5" key="1">
    <citation type="journal article" date="2023" name="Int. J. Mol. Sci.">
        <title>Metagenomics Revealed a New Genus 'Candidatus Thiocaldithrix dubininis' gen. nov., sp. nov. and a New Species 'Candidatus Thiothrix putei' sp. nov. in the Family Thiotrichaceae, Some Members of Which Have Traits of Both Na+- and H+-Motive Energetics.</title>
        <authorList>
            <person name="Ravin N.V."/>
            <person name="Muntyan M.S."/>
            <person name="Smolyakov D.D."/>
            <person name="Rudenko T.S."/>
            <person name="Beletsky A.V."/>
            <person name="Mardanov A.V."/>
            <person name="Grabovich M.Y."/>
        </authorList>
    </citation>
    <scope>NUCLEOTIDE SEQUENCE</scope>
    <source>
        <strain evidence="5">GKL-01</strain>
    </source>
</reference>
<keyword evidence="3" id="KW-0472">Membrane</keyword>
<reference evidence="5" key="2">
    <citation type="submission" date="2023-04" db="EMBL/GenBank/DDBJ databases">
        <authorList>
            <person name="Beletskiy A.V."/>
            <person name="Mardanov A.V."/>
            <person name="Ravin N.V."/>
        </authorList>
    </citation>
    <scope>NUCLEOTIDE SEQUENCE</scope>
    <source>
        <strain evidence="5">GKL-01</strain>
    </source>
</reference>
<gene>
    <name evidence="5" type="ORF">QJT80_04300</name>
</gene>
<feature type="transmembrane region" description="Helical" evidence="3">
    <location>
        <begin position="37"/>
        <end position="58"/>
    </location>
</feature>
<dbReference type="EMBL" id="CP124755">
    <property type="protein sequence ID" value="WGZ91699.1"/>
    <property type="molecule type" value="Genomic_DNA"/>
</dbReference>
<evidence type="ECO:0000256" key="1">
    <source>
        <dbReference type="ARBA" id="ARBA00006432"/>
    </source>
</evidence>
<dbReference type="KEGG" id="tdu:QJT80_04300"/>
<dbReference type="GO" id="GO:0016746">
    <property type="term" value="F:acyltransferase activity"/>
    <property type="evidence" value="ECO:0007669"/>
    <property type="project" value="InterPro"/>
</dbReference>
<dbReference type="Pfam" id="PF01553">
    <property type="entry name" value="Acyltransferase"/>
    <property type="match status" value="1"/>
</dbReference>
<dbReference type="InterPro" id="IPR045851">
    <property type="entry name" value="AMP-bd_C_sf"/>
</dbReference>
<dbReference type="AlphaFoldDB" id="A0AA95HB09"/>
<dbReference type="PANTHER" id="PTHR24096:SF149">
    <property type="entry name" value="AMP-BINDING DOMAIN-CONTAINING PROTEIN-RELATED"/>
    <property type="match status" value="1"/>
</dbReference>
<dbReference type="PROSITE" id="PS00455">
    <property type="entry name" value="AMP_BINDING"/>
    <property type="match status" value="1"/>
</dbReference>
<dbReference type="InterPro" id="IPR036259">
    <property type="entry name" value="MFS_trans_sf"/>
</dbReference>
<organism evidence="5">
    <name type="scientific">Candidatus Thiocaldithrix dubininis</name>
    <dbReference type="NCBI Taxonomy" id="3080823"/>
    <lineage>
        <taxon>Bacteria</taxon>
        <taxon>Pseudomonadati</taxon>
        <taxon>Pseudomonadota</taxon>
        <taxon>Gammaproteobacteria</taxon>
        <taxon>Thiotrichales</taxon>
        <taxon>Thiotrichaceae</taxon>
        <taxon>Candidatus Thiocaldithrix</taxon>
    </lineage>
</organism>
<feature type="transmembrane region" description="Helical" evidence="3">
    <location>
        <begin position="241"/>
        <end position="263"/>
    </location>
</feature>
<feature type="transmembrane region" description="Helical" evidence="3">
    <location>
        <begin position="145"/>
        <end position="164"/>
    </location>
</feature>
<dbReference type="SUPFAM" id="SSF56801">
    <property type="entry name" value="Acetyl-CoA synthetase-like"/>
    <property type="match status" value="1"/>
</dbReference>
<dbReference type="Gene3D" id="1.20.1250.20">
    <property type="entry name" value="MFS general substrate transporter like domains"/>
    <property type="match status" value="1"/>
</dbReference>
<dbReference type="InterPro" id="IPR000873">
    <property type="entry name" value="AMP-dep_synth/lig_dom"/>
</dbReference>
<dbReference type="CDD" id="cd07989">
    <property type="entry name" value="LPLAT_AGPAT-like"/>
    <property type="match status" value="1"/>
</dbReference>
<dbReference type="Gene3D" id="3.30.300.30">
    <property type="match status" value="1"/>
</dbReference>
<proteinExistence type="inferred from homology"/>
<dbReference type="PANTHER" id="PTHR24096">
    <property type="entry name" value="LONG-CHAIN-FATTY-ACID--COA LIGASE"/>
    <property type="match status" value="1"/>
</dbReference>
<dbReference type="Pfam" id="PF00501">
    <property type="entry name" value="AMP-binding"/>
    <property type="match status" value="1"/>
</dbReference>
<feature type="domain" description="Phospholipid/glycerol acyltransferase" evidence="4">
    <location>
        <begin position="287"/>
        <end position="398"/>
    </location>
</feature>
<feature type="transmembrane region" description="Helical" evidence="3">
    <location>
        <begin position="214"/>
        <end position="235"/>
    </location>
</feature>
<comment type="similarity">
    <text evidence="1">Belongs to the ATP-dependent AMP-binding enzyme family.</text>
</comment>
<sequence length="988" mass="108811">MQMLTRIYGFGVFVAALVLVPIIQWSINQWLPATPPIVSAGLALLAVVLPFGLFHLLYYRKHVNQKAAWQAIYSHPDLVLTIAGKGVLWGLLLSLLMLYPSLSETLTGIQQPLAIFLMLCFVLLGLAIGMSVAQRMSSYHIETGLIPIGAIGVMSGILLLSWVSSAPLQIILLIGLGIAAGLFVVPLHALMRYHTTPEQIEHALPIDRLIQSSIMLLFISLLVLLAASGLGQTALITLLKVAAIAGAIYTIWHLPQSLLRFVVSRLFRARYRLHVIGFENLPARGGVLLLGNHISFIDWALVQMASPRQLHFVIEKGYYERWYTKRVLDWFGVIPISSGASADSLEKVTEYLNKGEVVCLFPEGSISRTGQMSDFKRGYERAVRDTSAVIVPFYLHGLWGSRFSRSSGFLRENRQSGFKRNIVVSFGKALPPTTTAPDLKQKVFDLSVASWEAYSFMLDPIPVSWLKSAKRMSFRMTAADVIGEPMSHHRFMTAVLRFGVLIKRLSPEQNIGLLLPTSAGGAIANMAVLSLGKTIVNLNYTASSEALQSAAQQANLKRIYTSKRFLAKLKERSINIQEIYPDIPLTYLEDLKETIPKYQLLLTLVMSMLLPAWLLQWLYFGSININSTAAILFSSGSEGAPKGVELSHRNLASNARQVADALNTLDNDVIMCTLPTFHAFGLLASTLMPLSEGIPIVCHPDPTDAVNIGKGVARYEATLLFGTSTFLRLYAKNSRVHPMMFQSLRYIVAGAEKLAPEVRRLFLDRFGKKLLEGYGATETSPVASVNIPDQLDTRYWRVQVANREGTVGLPLPGTSFRIVDPDSLATLPVGTDGLILISGPQVMQGYLHNPDKTAETIVELDGQRWYKTGDKGHLDEDGFLSIVDRYSRFAKLGGEMVSLAAVETQIRQILNEPELELVAVNIPDDKKGEKVVLLVAGTYDEAQVKKQLLEGGMNPLMIPATIRSMSTIPKLGSGKTDYGNARKVALSL</sequence>
<dbReference type="Proteomes" id="UP001300672">
    <property type="component" value="Chromosome"/>
</dbReference>
<dbReference type="SMART" id="SM00563">
    <property type="entry name" value="PlsC"/>
    <property type="match status" value="1"/>
</dbReference>
<keyword evidence="3" id="KW-1133">Transmembrane helix</keyword>
<feature type="transmembrane region" description="Helical" evidence="3">
    <location>
        <begin position="78"/>
        <end position="101"/>
    </location>
</feature>
<protein>
    <submittedName>
        <fullName evidence="5">AMP-binding protein</fullName>
    </submittedName>
</protein>
<dbReference type="InterPro" id="IPR042099">
    <property type="entry name" value="ANL_N_sf"/>
</dbReference>
<feature type="transmembrane region" description="Helical" evidence="3">
    <location>
        <begin position="7"/>
        <end position="25"/>
    </location>
</feature>
<dbReference type="SUPFAM" id="SSF69593">
    <property type="entry name" value="Glycerol-3-phosphate (1)-acyltransferase"/>
    <property type="match status" value="1"/>
</dbReference>
<keyword evidence="3" id="KW-0812">Transmembrane</keyword>
<dbReference type="GO" id="GO:0016405">
    <property type="term" value="F:CoA-ligase activity"/>
    <property type="evidence" value="ECO:0007669"/>
    <property type="project" value="TreeGrafter"/>
</dbReference>
<evidence type="ECO:0000259" key="4">
    <source>
        <dbReference type="SMART" id="SM00563"/>
    </source>
</evidence>
<dbReference type="Gene3D" id="3.40.50.12780">
    <property type="entry name" value="N-terminal domain of ligase-like"/>
    <property type="match status" value="1"/>
</dbReference>
<dbReference type="SUPFAM" id="SSF103473">
    <property type="entry name" value="MFS general substrate transporter"/>
    <property type="match status" value="1"/>
</dbReference>
<evidence type="ECO:0000313" key="5">
    <source>
        <dbReference type="EMBL" id="WGZ91699.1"/>
    </source>
</evidence>
<feature type="transmembrane region" description="Helical" evidence="3">
    <location>
        <begin position="170"/>
        <end position="193"/>
    </location>
</feature>
<dbReference type="InterPro" id="IPR020845">
    <property type="entry name" value="AMP-binding_CS"/>
</dbReference>
<feature type="transmembrane region" description="Helical" evidence="3">
    <location>
        <begin position="600"/>
        <end position="620"/>
    </location>
</feature>
<evidence type="ECO:0000256" key="3">
    <source>
        <dbReference type="SAM" id="Phobius"/>
    </source>
</evidence>
<accession>A0AA95HB09</accession>
<dbReference type="InterPro" id="IPR002123">
    <property type="entry name" value="Plipid/glycerol_acylTrfase"/>
</dbReference>
<name>A0AA95HB09_9GAMM</name>
<evidence type="ECO:0000256" key="2">
    <source>
        <dbReference type="ARBA" id="ARBA00022598"/>
    </source>
</evidence>
<keyword evidence="2" id="KW-0436">Ligase</keyword>
<feature type="transmembrane region" description="Helical" evidence="3">
    <location>
        <begin position="113"/>
        <end position="133"/>
    </location>
</feature>